<dbReference type="InterPro" id="IPR010656">
    <property type="entry name" value="DctM"/>
</dbReference>
<sequence>MALTTFVLMGALLLVGAPLAVAFGLSIFALMAGFGLTTTGLSGIPYEEVSNHALVAIPLFMLTGDLMNRSGMAGELIALSDLVLHRVRAAFGYITVAASAMMGAITGSSVATVAAVGGVVSPEMIRRGYPNGYVAALTASAGLLGVLVPPSIPLILYGATVGVSVSDLFLATLPAALVFSVLFLLVHRQLSRRLLRGGVEARADEAATLTADPLLPRRVVVARATSALMLPVLILGGIYGGIFTPSEAAAVGCLYAIGAALARRLLKLDMLAQSFRSAVITGAGILIIIAMTGVFNRAMVLNQVPQDIAAWVATFIDSPVVFLLMVNLVLLLVGTFMETNASILLMGPLLAPAAQRFGIDPVHFGIVLATNLEIGLLTPPMAANLYVAARAARCRMGDMLPYLGWFFLVAIVGQLVLTFVPFVTLWFRFLR</sequence>
<evidence type="ECO:0000256" key="1">
    <source>
        <dbReference type="ARBA" id="ARBA00004429"/>
    </source>
</evidence>
<dbReference type="Pfam" id="PF06808">
    <property type="entry name" value="DctM"/>
    <property type="match status" value="1"/>
</dbReference>
<dbReference type="PANTHER" id="PTHR33362:SF3">
    <property type="entry name" value="SIALIC ACID TRAP TRANSPORTER PERMEASE PROTEIN SIAT"/>
    <property type="match status" value="1"/>
</dbReference>
<feature type="transmembrane region" description="Helical" evidence="7">
    <location>
        <begin position="132"/>
        <end position="156"/>
    </location>
</feature>
<feature type="transmembrane region" description="Helical" evidence="7">
    <location>
        <begin position="168"/>
        <end position="186"/>
    </location>
</feature>
<evidence type="ECO:0000313" key="9">
    <source>
        <dbReference type="EMBL" id="GJD99954.1"/>
    </source>
</evidence>
<organism evidence="9 10">
    <name type="scientific">Methylobacterium isbiliense</name>
    <dbReference type="NCBI Taxonomy" id="315478"/>
    <lineage>
        <taxon>Bacteria</taxon>
        <taxon>Pseudomonadati</taxon>
        <taxon>Pseudomonadota</taxon>
        <taxon>Alphaproteobacteria</taxon>
        <taxon>Hyphomicrobiales</taxon>
        <taxon>Methylobacteriaceae</taxon>
        <taxon>Methylobacterium</taxon>
    </lineage>
</organism>
<dbReference type="PIRSF" id="PIRSF006066">
    <property type="entry name" value="HI0050"/>
    <property type="match status" value="1"/>
</dbReference>
<dbReference type="Proteomes" id="UP001055153">
    <property type="component" value="Unassembled WGS sequence"/>
</dbReference>
<dbReference type="RefSeq" id="WP_238234836.1">
    <property type="nucleotide sequence ID" value="NZ_BPQQ01000019.1"/>
</dbReference>
<gene>
    <name evidence="9" type="primary">dctM_1</name>
    <name evidence="9" type="ORF">GMJLKIPL_1872</name>
</gene>
<protein>
    <recommendedName>
        <fullName evidence="7">TRAP transporter large permease protein</fullName>
    </recommendedName>
</protein>
<dbReference type="InterPro" id="IPR004681">
    <property type="entry name" value="TRAP_DctM"/>
</dbReference>
<evidence type="ECO:0000256" key="3">
    <source>
        <dbReference type="ARBA" id="ARBA00022519"/>
    </source>
</evidence>
<feature type="transmembrane region" description="Helical" evidence="7">
    <location>
        <begin position="308"/>
        <end position="333"/>
    </location>
</feature>
<feature type="transmembrane region" description="Helical" evidence="7">
    <location>
        <begin position="220"/>
        <end position="242"/>
    </location>
</feature>
<evidence type="ECO:0000259" key="8">
    <source>
        <dbReference type="Pfam" id="PF06808"/>
    </source>
</evidence>
<accession>A0ABQ4S9V8</accession>
<keyword evidence="2" id="KW-1003">Cell membrane</keyword>
<evidence type="ECO:0000313" key="10">
    <source>
        <dbReference type="Proteomes" id="UP001055153"/>
    </source>
</evidence>
<dbReference type="NCBIfam" id="TIGR00786">
    <property type="entry name" value="dctM"/>
    <property type="match status" value="1"/>
</dbReference>
<comment type="caution">
    <text evidence="7">Lacks conserved residue(s) required for the propagation of feature annotation.</text>
</comment>
<comment type="subunit">
    <text evidence="7">The complex comprises the extracytoplasmic solute receptor protein and the two transmembrane proteins.</text>
</comment>
<evidence type="ECO:0000256" key="7">
    <source>
        <dbReference type="RuleBase" id="RU369079"/>
    </source>
</evidence>
<feature type="domain" description="TRAP C4-dicarboxylate transport system permease DctM subunit" evidence="8">
    <location>
        <begin position="6"/>
        <end position="421"/>
    </location>
</feature>
<dbReference type="EMBL" id="BPQQ01000019">
    <property type="protein sequence ID" value="GJD99954.1"/>
    <property type="molecule type" value="Genomic_DNA"/>
</dbReference>
<keyword evidence="6 7" id="KW-0472">Membrane</keyword>
<dbReference type="PANTHER" id="PTHR33362">
    <property type="entry name" value="SIALIC ACID TRAP TRANSPORTER PERMEASE PROTEIN SIAT-RELATED"/>
    <property type="match status" value="1"/>
</dbReference>
<keyword evidence="10" id="KW-1185">Reference proteome</keyword>
<comment type="function">
    <text evidence="7">Part of the tripartite ATP-independent periplasmic (TRAP) transport system.</text>
</comment>
<feature type="transmembrane region" description="Helical" evidence="7">
    <location>
        <begin position="90"/>
        <end position="120"/>
    </location>
</feature>
<evidence type="ECO:0000256" key="6">
    <source>
        <dbReference type="ARBA" id="ARBA00023136"/>
    </source>
</evidence>
<comment type="similarity">
    <text evidence="7">Belongs to the TRAP transporter large permease family.</text>
</comment>
<keyword evidence="4 7" id="KW-0812">Transmembrane</keyword>
<evidence type="ECO:0000256" key="5">
    <source>
        <dbReference type="ARBA" id="ARBA00022989"/>
    </source>
</evidence>
<evidence type="ECO:0000256" key="4">
    <source>
        <dbReference type="ARBA" id="ARBA00022692"/>
    </source>
</evidence>
<comment type="caution">
    <text evidence="9">The sequence shown here is derived from an EMBL/GenBank/DDBJ whole genome shotgun (WGS) entry which is preliminary data.</text>
</comment>
<feature type="transmembrane region" description="Helical" evidence="7">
    <location>
        <begin position="278"/>
        <end position="296"/>
    </location>
</feature>
<reference evidence="9" key="2">
    <citation type="submission" date="2021-08" db="EMBL/GenBank/DDBJ databases">
        <authorList>
            <person name="Tani A."/>
            <person name="Ola A."/>
            <person name="Ogura Y."/>
            <person name="Katsura K."/>
            <person name="Hayashi T."/>
        </authorList>
    </citation>
    <scope>NUCLEOTIDE SEQUENCE</scope>
    <source>
        <strain evidence="9">DSM 17168</strain>
    </source>
</reference>
<evidence type="ECO:0000256" key="2">
    <source>
        <dbReference type="ARBA" id="ARBA00022475"/>
    </source>
</evidence>
<comment type="subcellular location">
    <subcellularLocation>
        <location evidence="1 7">Cell inner membrane</location>
        <topology evidence="1 7">Multi-pass membrane protein</topology>
    </subcellularLocation>
</comment>
<feature type="transmembrane region" description="Helical" evidence="7">
    <location>
        <begin position="248"/>
        <end position="266"/>
    </location>
</feature>
<proteinExistence type="inferred from homology"/>
<reference evidence="9" key="1">
    <citation type="journal article" date="2021" name="Front. Microbiol.">
        <title>Comprehensive Comparative Genomics and Phenotyping of Methylobacterium Species.</title>
        <authorList>
            <person name="Alessa O."/>
            <person name="Ogura Y."/>
            <person name="Fujitani Y."/>
            <person name="Takami H."/>
            <person name="Hayashi T."/>
            <person name="Sahin N."/>
            <person name="Tani A."/>
        </authorList>
    </citation>
    <scope>NUCLEOTIDE SEQUENCE</scope>
    <source>
        <strain evidence="9">DSM 17168</strain>
    </source>
</reference>
<keyword evidence="5 7" id="KW-1133">Transmembrane helix</keyword>
<keyword evidence="7" id="KW-0813">Transport</keyword>
<keyword evidence="3 7" id="KW-0997">Cell inner membrane</keyword>
<name>A0ABQ4S9V8_9HYPH</name>
<feature type="transmembrane region" description="Helical" evidence="7">
    <location>
        <begin position="402"/>
        <end position="427"/>
    </location>
</feature>